<organism evidence="1 2">
    <name type="scientific">Paenibacillus chondroitinus</name>
    <dbReference type="NCBI Taxonomy" id="59842"/>
    <lineage>
        <taxon>Bacteria</taxon>
        <taxon>Bacillati</taxon>
        <taxon>Bacillota</taxon>
        <taxon>Bacilli</taxon>
        <taxon>Bacillales</taxon>
        <taxon>Paenibacillaceae</taxon>
        <taxon>Paenibacillus</taxon>
    </lineage>
</organism>
<dbReference type="Proteomes" id="UP001355653">
    <property type="component" value="Unassembled WGS sequence"/>
</dbReference>
<gene>
    <name evidence="1" type="ORF">P5G65_29995</name>
</gene>
<sequence length="57" mass="6744">MHHDPYFFEETMNEHKQELKTIENNAWKWTPRTSGKQVKQSKKLTMLSGLLTLIGLK</sequence>
<evidence type="ECO:0000313" key="1">
    <source>
        <dbReference type="EMBL" id="MEB4798145.1"/>
    </source>
</evidence>
<dbReference type="RefSeq" id="WP_164819801.1">
    <property type="nucleotide sequence ID" value="NZ_JAROBY010000069.1"/>
</dbReference>
<keyword evidence="2" id="KW-1185">Reference proteome</keyword>
<dbReference type="EMBL" id="JAROBY010000069">
    <property type="protein sequence ID" value="MEB4798145.1"/>
    <property type="molecule type" value="Genomic_DNA"/>
</dbReference>
<accession>A0ABU6DK46</accession>
<protein>
    <submittedName>
        <fullName evidence="1">Uncharacterized protein</fullName>
    </submittedName>
</protein>
<proteinExistence type="predicted"/>
<name>A0ABU6DK46_9BACL</name>
<evidence type="ECO:0000313" key="2">
    <source>
        <dbReference type="Proteomes" id="UP001355653"/>
    </source>
</evidence>
<reference evidence="1 2" key="1">
    <citation type="submission" date="2023-03" db="EMBL/GenBank/DDBJ databases">
        <title>Bacillus Genome Sequencing.</title>
        <authorList>
            <person name="Dunlap C."/>
        </authorList>
    </citation>
    <scope>NUCLEOTIDE SEQUENCE [LARGE SCALE GENOMIC DNA]</scope>
    <source>
        <strain evidence="1 2">NRS-1351</strain>
    </source>
</reference>
<comment type="caution">
    <text evidence="1">The sequence shown here is derived from an EMBL/GenBank/DDBJ whole genome shotgun (WGS) entry which is preliminary data.</text>
</comment>